<organism evidence="2 3">
    <name type="scientific">Jeotgalibacillus marinus</name>
    <dbReference type="NCBI Taxonomy" id="86667"/>
    <lineage>
        <taxon>Bacteria</taxon>
        <taxon>Bacillati</taxon>
        <taxon>Bacillota</taxon>
        <taxon>Bacilli</taxon>
        <taxon>Bacillales</taxon>
        <taxon>Caryophanaceae</taxon>
        <taxon>Jeotgalibacillus</taxon>
    </lineage>
</organism>
<evidence type="ECO:0000313" key="3">
    <source>
        <dbReference type="Proteomes" id="UP001556040"/>
    </source>
</evidence>
<gene>
    <name evidence="2" type="ORF">AB1471_11190</name>
</gene>
<evidence type="ECO:0000313" key="2">
    <source>
        <dbReference type="EMBL" id="MEW9502359.1"/>
    </source>
</evidence>
<dbReference type="EMBL" id="JBFMIA010000009">
    <property type="protein sequence ID" value="MEW9502359.1"/>
    <property type="molecule type" value="Genomic_DNA"/>
</dbReference>
<comment type="caution">
    <text evidence="2">The sequence shown here is derived from an EMBL/GenBank/DDBJ whole genome shotgun (WGS) entry which is preliminary data.</text>
</comment>
<keyword evidence="3" id="KW-1185">Reference proteome</keyword>
<name>A0ABV3Q500_9BACL</name>
<accession>A0ABV3Q500</accession>
<sequence length="63" mass="7025">MSKKTDKTNDYSEEFGDEVIQRQIQEVYQEGTIDEQGAQHGYSKSPGSVKGNKKNDGPNYPAT</sequence>
<protein>
    <recommendedName>
        <fullName evidence="4">DUF4025 domain-containing protein</fullName>
    </recommendedName>
</protein>
<reference evidence="2 3" key="1">
    <citation type="journal article" date="1979" name="Int. J. Syst. Evol. Microbiol.">
        <title>Bacillus globisporus subsp. marinus subsp. nov.</title>
        <authorList>
            <person name="Liu H."/>
        </authorList>
    </citation>
    <scope>NUCLEOTIDE SEQUENCE [LARGE SCALE GENOMIC DNA]</scope>
    <source>
        <strain evidence="2 3">DSM 1297</strain>
    </source>
</reference>
<feature type="region of interest" description="Disordered" evidence="1">
    <location>
        <begin position="29"/>
        <end position="63"/>
    </location>
</feature>
<dbReference type="RefSeq" id="WP_367779851.1">
    <property type="nucleotide sequence ID" value="NZ_JBFMIA010000009.1"/>
</dbReference>
<evidence type="ECO:0000256" key="1">
    <source>
        <dbReference type="SAM" id="MobiDB-lite"/>
    </source>
</evidence>
<proteinExistence type="predicted"/>
<dbReference type="Proteomes" id="UP001556040">
    <property type="component" value="Unassembled WGS sequence"/>
</dbReference>
<evidence type="ECO:0008006" key="4">
    <source>
        <dbReference type="Google" id="ProtNLM"/>
    </source>
</evidence>